<evidence type="ECO:0000313" key="1">
    <source>
        <dbReference type="EMBL" id="KGM01982.1"/>
    </source>
</evidence>
<gene>
    <name evidence="1" type="ORF">Q760_16210</name>
</gene>
<sequence>MTMAGSTGRSARGDWVAQGGQYEYRVLTIPRTTTRGDARRLLTDEAEYGRWELARTLLFAGGERKVWLRRKIIRVRSTLDYTLE</sequence>
<proteinExistence type="predicted"/>
<dbReference type="InterPro" id="IPR043758">
    <property type="entry name" value="DUF5703"/>
</dbReference>
<dbReference type="Proteomes" id="UP000029833">
    <property type="component" value="Unassembled WGS sequence"/>
</dbReference>
<dbReference type="EMBL" id="AXNT01000072">
    <property type="protein sequence ID" value="KGM01982.1"/>
    <property type="molecule type" value="Genomic_DNA"/>
</dbReference>
<organism evidence="1 2">
    <name type="scientific">Cellulomonas cellasea DSM 20118</name>
    <dbReference type="NCBI Taxonomy" id="1408250"/>
    <lineage>
        <taxon>Bacteria</taxon>
        <taxon>Bacillati</taxon>
        <taxon>Actinomycetota</taxon>
        <taxon>Actinomycetes</taxon>
        <taxon>Micrococcales</taxon>
        <taxon>Cellulomonadaceae</taxon>
        <taxon>Cellulomonas</taxon>
    </lineage>
</organism>
<comment type="caution">
    <text evidence="1">The sequence shown here is derived from an EMBL/GenBank/DDBJ whole genome shotgun (WGS) entry which is preliminary data.</text>
</comment>
<keyword evidence="2" id="KW-1185">Reference proteome</keyword>
<evidence type="ECO:0000313" key="2">
    <source>
        <dbReference type="Proteomes" id="UP000029833"/>
    </source>
</evidence>
<reference evidence="1 2" key="1">
    <citation type="submission" date="2013-10" db="EMBL/GenBank/DDBJ databases">
        <authorList>
            <person name="Wang G."/>
            <person name="Zhuang W."/>
        </authorList>
    </citation>
    <scope>NUCLEOTIDE SEQUENCE [LARGE SCALE GENOMIC DNA]</scope>
    <source>
        <strain evidence="1 2">DSM 20118</strain>
    </source>
</reference>
<dbReference type="Pfam" id="PF18963">
    <property type="entry name" value="DUF5703"/>
    <property type="match status" value="1"/>
</dbReference>
<dbReference type="STRING" id="1408250.Q760_16210"/>
<protein>
    <recommendedName>
        <fullName evidence="3">Dihydroorotate dehydrogenase</fullName>
    </recommendedName>
</protein>
<name>A0A0A0B759_9CELL</name>
<evidence type="ECO:0008006" key="3">
    <source>
        <dbReference type="Google" id="ProtNLM"/>
    </source>
</evidence>
<accession>A0A0A0B759</accession>
<dbReference type="AlphaFoldDB" id="A0A0A0B759"/>